<dbReference type="InterPro" id="IPR011825">
    <property type="entry name" value="23SrRNA_MeTrfase_RlmC"/>
</dbReference>
<gene>
    <name evidence="12" type="ORF">ADIMK_3921</name>
</gene>
<evidence type="ECO:0000256" key="11">
    <source>
        <dbReference type="PROSITE-ProRule" id="PRU10015"/>
    </source>
</evidence>
<keyword evidence="3 10" id="KW-0489">Methyltransferase</keyword>
<dbReference type="OrthoDB" id="9804590at2"/>
<dbReference type="InterPro" id="IPR030390">
    <property type="entry name" value="MeTrfase_TrmA_AS"/>
</dbReference>
<keyword evidence="5 10" id="KW-0949">S-adenosyl-L-methionine</keyword>
<dbReference type="EC" id="2.1.1.189" evidence="9"/>
<dbReference type="NCBIfam" id="TIGR02085">
    <property type="entry name" value="meth_trns_rumB"/>
    <property type="match status" value="1"/>
</dbReference>
<name>A0A081FTB9_9GAMM</name>
<feature type="active site" description="Nucleophile" evidence="10">
    <location>
        <position position="335"/>
    </location>
</feature>
<keyword evidence="4 10" id="KW-0808">Transferase</keyword>
<organism evidence="12 13">
    <name type="scientific">Marinobacterium lacunae</name>
    <dbReference type="NCBI Taxonomy" id="1232683"/>
    <lineage>
        <taxon>Bacteria</taxon>
        <taxon>Pseudomonadati</taxon>
        <taxon>Pseudomonadota</taxon>
        <taxon>Gammaproteobacteria</taxon>
        <taxon>Oceanospirillales</taxon>
        <taxon>Oceanospirillaceae</taxon>
        <taxon>Marinobacterium</taxon>
    </lineage>
</organism>
<dbReference type="CDD" id="cd02440">
    <property type="entry name" value="AdoMet_MTases"/>
    <property type="match status" value="1"/>
</dbReference>
<dbReference type="InterPro" id="IPR030391">
    <property type="entry name" value="MeTrfase_TrmA_CS"/>
</dbReference>
<evidence type="ECO:0000256" key="6">
    <source>
        <dbReference type="ARBA" id="ARBA00022723"/>
    </source>
</evidence>
<dbReference type="RefSeq" id="WP_036191784.1">
    <property type="nucleotide sequence ID" value="NZ_JMQN01000059.1"/>
</dbReference>
<feature type="binding site" evidence="10">
    <location>
        <position position="308"/>
    </location>
    <ligand>
        <name>S-adenosyl-L-methionine</name>
        <dbReference type="ChEBI" id="CHEBI:59789"/>
    </ligand>
</feature>
<accession>A0A081FTB9</accession>
<dbReference type="PROSITE" id="PS01231">
    <property type="entry name" value="TRMA_2"/>
    <property type="match status" value="1"/>
</dbReference>
<dbReference type="eggNOG" id="COG2265">
    <property type="taxonomic scope" value="Bacteria"/>
</dbReference>
<dbReference type="Pfam" id="PF05958">
    <property type="entry name" value="tRNA_U5-meth_tr"/>
    <property type="match status" value="1"/>
</dbReference>
<evidence type="ECO:0000256" key="3">
    <source>
        <dbReference type="ARBA" id="ARBA00022603"/>
    </source>
</evidence>
<dbReference type="Proteomes" id="UP000028252">
    <property type="component" value="Unassembled WGS sequence"/>
</dbReference>
<keyword evidence="6" id="KW-0479">Metal-binding</keyword>
<dbReference type="SUPFAM" id="SSF53335">
    <property type="entry name" value="S-adenosyl-L-methionine-dependent methyltransferases"/>
    <property type="match status" value="1"/>
</dbReference>
<keyword evidence="1" id="KW-0004">4Fe-4S</keyword>
<evidence type="ECO:0000256" key="5">
    <source>
        <dbReference type="ARBA" id="ARBA00022691"/>
    </source>
</evidence>
<evidence type="ECO:0000256" key="8">
    <source>
        <dbReference type="ARBA" id="ARBA00023014"/>
    </source>
</evidence>
<dbReference type="GO" id="GO:0070475">
    <property type="term" value="P:rRNA base methylation"/>
    <property type="evidence" value="ECO:0007669"/>
    <property type="project" value="TreeGrafter"/>
</dbReference>
<evidence type="ECO:0000256" key="7">
    <source>
        <dbReference type="ARBA" id="ARBA00023004"/>
    </source>
</evidence>
<keyword evidence="8" id="KW-0411">Iron-sulfur</keyword>
<evidence type="ECO:0000256" key="4">
    <source>
        <dbReference type="ARBA" id="ARBA00022679"/>
    </source>
</evidence>
<evidence type="ECO:0000256" key="2">
    <source>
        <dbReference type="ARBA" id="ARBA00022552"/>
    </source>
</evidence>
<dbReference type="InterPro" id="IPR029063">
    <property type="entry name" value="SAM-dependent_MTases_sf"/>
</dbReference>
<keyword evidence="7" id="KW-0408">Iron</keyword>
<proteinExistence type="inferred from homology"/>
<dbReference type="PANTHER" id="PTHR11061:SF30">
    <property type="entry name" value="TRNA (URACIL(54)-C(5))-METHYLTRANSFERASE"/>
    <property type="match status" value="1"/>
</dbReference>
<evidence type="ECO:0000256" key="9">
    <source>
        <dbReference type="NCBIfam" id="TIGR02085"/>
    </source>
</evidence>
<feature type="binding site" evidence="10">
    <location>
        <position position="212"/>
    </location>
    <ligand>
        <name>S-adenosyl-L-methionine</name>
        <dbReference type="ChEBI" id="CHEBI:59789"/>
    </ligand>
</feature>
<dbReference type="AlphaFoldDB" id="A0A081FTB9"/>
<feature type="binding site" evidence="10">
    <location>
        <position position="241"/>
    </location>
    <ligand>
        <name>S-adenosyl-L-methionine</name>
        <dbReference type="ChEBI" id="CHEBI:59789"/>
    </ligand>
</feature>
<dbReference type="Gene3D" id="2.40.50.1070">
    <property type="match status" value="1"/>
</dbReference>
<dbReference type="EMBL" id="JMQN01000059">
    <property type="protein sequence ID" value="KEA61774.1"/>
    <property type="molecule type" value="Genomic_DNA"/>
</dbReference>
<evidence type="ECO:0000256" key="1">
    <source>
        <dbReference type="ARBA" id="ARBA00022485"/>
    </source>
</evidence>
<evidence type="ECO:0000313" key="13">
    <source>
        <dbReference type="Proteomes" id="UP000028252"/>
    </source>
</evidence>
<dbReference type="PANTHER" id="PTHR11061">
    <property type="entry name" value="RNA M5U METHYLTRANSFERASE"/>
    <property type="match status" value="1"/>
</dbReference>
<evidence type="ECO:0000313" key="12">
    <source>
        <dbReference type="EMBL" id="KEA61774.1"/>
    </source>
</evidence>
<evidence type="ECO:0000256" key="10">
    <source>
        <dbReference type="PROSITE-ProRule" id="PRU01024"/>
    </source>
</evidence>
<comment type="similarity">
    <text evidence="10">Belongs to the class I-like SAM-binding methyltransferase superfamily. RNA M5U methyltransferase family.</text>
</comment>
<dbReference type="Gene3D" id="3.40.50.150">
    <property type="entry name" value="Vaccinia Virus protein VP39"/>
    <property type="match status" value="1"/>
</dbReference>
<keyword evidence="13" id="KW-1185">Reference proteome</keyword>
<dbReference type="STRING" id="1232683.ADIMK_3921"/>
<keyword evidence="2" id="KW-0698">rRNA processing</keyword>
<comment type="caution">
    <text evidence="12">The sequence shown here is derived from an EMBL/GenBank/DDBJ whole genome shotgun (WGS) entry which is preliminary data.</text>
</comment>
<dbReference type="GO" id="GO:0051539">
    <property type="term" value="F:4 iron, 4 sulfur cluster binding"/>
    <property type="evidence" value="ECO:0007669"/>
    <property type="project" value="UniProtKB-KW"/>
</dbReference>
<dbReference type="GO" id="GO:0070041">
    <property type="term" value="F:rRNA (uridine-C5-)-methyltransferase activity"/>
    <property type="evidence" value="ECO:0007669"/>
    <property type="project" value="TreeGrafter"/>
</dbReference>
<reference evidence="12 13" key="1">
    <citation type="submission" date="2014-04" db="EMBL/GenBank/DDBJ databases">
        <title>Marinobacterium kochiensis sp. nov., isolated from sediment sample collected from Kochi backwaters in Kerala, India.</title>
        <authorList>
            <person name="Singh A."/>
            <person name="Pinnaka A.K."/>
        </authorList>
    </citation>
    <scope>NUCLEOTIDE SEQUENCE [LARGE SCALE GENOMIC DNA]</scope>
    <source>
        <strain evidence="12 13">AK27</strain>
    </source>
</reference>
<dbReference type="GO" id="GO:0046872">
    <property type="term" value="F:metal ion binding"/>
    <property type="evidence" value="ECO:0007669"/>
    <property type="project" value="UniProtKB-KW"/>
</dbReference>
<dbReference type="PROSITE" id="PS01230">
    <property type="entry name" value="TRMA_1"/>
    <property type="match status" value="1"/>
</dbReference>
<feature type="active site" evidence="11">
    <location>
        <position position="335"/>
    </location>
</feature>
<protein>
    <recommendedName>
        <fullName evidence="9">23S rRNA (uracil(747)-C(5))-methyltransferase RlmC</fullName>
        <ecNumber evidence="9">2.1.1.189</ecNumber>
    </recommendedName>
</protein>
<feature type="binding site" evidence="10">
    <location>
        <position position="262"/>
    </location>
    <ligand>
        <name>S-adenosyl-L-methionine</name>
        <dbReference type="ChEBI" id="CHEBI:59789"/>
    </ligand>
</feature>
<sequence length="379" mass="42335">MHCVHYSSGHCRSCDLLDIPYPEQVKNKQRHLQSLFGDRPVDQWLPFACGEAQGFRNKAKMVALGVAQAPVLGILGSDGEPLSLVDCPLYTGRMQEILSALPPLIQRAGIPPYNVQKQKGELKFVLLTHSLAQNSFMLRFVLRSDKALERVQRMVPELRERFPDIQVISVNIQPVHMAVLEGDQEIYLTDKQHIVEVFNGIPLAIRPKSFFQTNPKLAARLYQTAANWVASTSAQRIWDLFCGVGGFGLHCLGKNVELMGIEIEPEAIRCAQASAKQLGYEGNVLFSAFDATALQATSGQFPDLIIMNPPRRGVGQELCALINDSRVENLIYSSCNAQTLIRDLESLSHYKAFRVQGFDLFPHTQHYEVLVHLQRDAAA</sequence>
<dbReference type="InterPro" id="IPR010280">
    <property type="entry name" value="U5_MeTrfase_fam"/>
</dbReference>
<dbReference type="PATRIC" id="fig|1232683.4.peg.3858"/>
<dbReference type="PROSITE" id="PS51687">
    <property type="entry name" value="SAM_MT_RNA_M5U"/>
    <property type="match status" value="1"/>
</dbReference>